<dbReference type="CDD" id="cd00593">
    <property type="entry name" value="RIBOc"/>
    <property type="match status" value="2"/>
</dbReference>
<keyword evidence="12" id="KW-0460">Magnesium</keyword>
<dbReference type="SUPFAM" id="SSF52540">
    <property type="entry name" value="P-loop containing nucleoside triphosphate hydrolases"/>
    <property type="match status" value="1"/>
</dbReference>
<dbReference type="PROSITE" id="PS00517">
    <property type="entry name" value="RNASE_3_1"/>
    <property type="match status" value="1"/>
</dbReference>
<comment type="similarity">
    <text evidence="16 17">Belongs to the helicase family. Dicer subfamily.</text>
</comment>
<reference evidence="24" key="1">
    <citation type="submission" date="2019-12" db="EMBL/GenBank/DDBJ databases">
        <authorList>
            <person name="Scholes J."/>
        </authorList>
    </citation>
    <scope>NUCLEOTIDE SEQUENCE</scope>
</reference>
<dbReference type="FunFam" id="1.10.1520.10:FF:000004">
    <property type="entry name" value="Endoribonuclease dicer-like 1"/>
    <property type="match status" value="1"/>
</dbReference>
<dbReference type="PANTHER" id="PTHR14950">
    <property type="entry name" value="DICER-RELATED"/>
    <property type="match status" value="1"/>
</dbReference>
<dbReference type="GO" id="GO:0030422">
    <property type="term" value="P:siRNA processing"/>
    <property type="evidence" value="ECO:0007669"/>
    <property type="project" value="TreeGrafter"/>
</dbReference>
<evidence type="ECO:0000256" key="2">
    <source>
        <dbReference type="ARBA" id="ARBA00001946"/>
    </source>
</evidence>
<dbReference type="PROSITE" id="PS51194">
    <property type="entry name" value="HELICASE_CTER"/>
    <property type="match status" value="1"/>
</dbReference>
<dbReference type="InterPro" id="IPR005034">
    <property type="entry name" value="Dicer_dimerisation"/>
</dbReference>
<dbReference type="Pfam" id="PF00271">
    <property type="entry name" value="Helicase_C"/>
    <property type="match status" value="1"/>
</dbReference>
<keyword evidence="8" id="KW-0255">Endonuclease</keyword>
<accession>A0A9N7R863</accession>
<dbReference type="PROSITE" id="PS50821">
    <property type="entry name" value="PAZ"/>
    <property type="match status" value="1"/>
</dbReference>
<evidence type="ECO:0000256" key="3">
    <source>
        <dbReference type="ARBA" id="ARBA00004123"/>
    </source>
</evidence>
<dbReference type="Gene3D" id="3.30.160.380">
    <property type="entry name" value="Dicer dimerisation domain"/>
    <property type="match status" value="1"/>
</dbReference>
<keyword evidence="4" id="KW-0540">Nuclease</keyword>
<dbReference type="OrthoDB" id="6513042at2759"/>
<proteinExistence type="inferred from homology"/>
<evidence type="ECO:0000256" key="14">
    <source>
        <dbReference type="ARBA" id="ARBA00023158"/>
    </source>
</evidence>
<evidence type="ECO:0000256" key="1">
    <source>
        <dbReference type="ARBA" id="ARBA00001936"/>
    </source>
</evidence>
<dbReference type="InterPro" id="IPR000999">
    <property type="entry name" value="RNase_III_dom"/>
</dbReference>
<dbReference type="InterPro" id="IPR038248">
    <property type="entry name" value="Dicer_dimer_sf"/>
</dbReference>
<keyword evidence="6" id="KW-0677">Repeat</keyword>
<dbReference type="FunFam" id="3.30.160.380:FF:000001">
    <property type="entry name" value="Endoribonuclease dicer-like 1"/>
    <property type="match status" value="1"/>
</dbReference>
<dbReference type="InterPro" id="IPR011545">
    <property type="entry name" value="DEAD/DEAH_box_helicase_dom"/>
</dbReference>
<evidence type="ECO:0000256" key="7">
    <source>
        <dbReference type="ARBA" id="ARBA00022741"/>
    </source>
</evidence>
<dbReference type="PROSITE" id="PS51327">
    <property type="entry name" value="DICER_DSRBF"/>
    <property type="match status" value="1"/>
</dbReference>
<evidence type="ECO:0000259" key="21">
    <source>
        <dbReference type="PROSITE" id="PS51192"/>
    </source>
</evidence>
<feature type="domain" description="Dicer dsRNA-binding fold" evidence="23">
    <location>
        <begin position="568"/>
        <end position="658"/>
    </location>
</feature>
<dbReference type="Pfam" id="PF00270">
    <property type="entry name" value="DEAD"/>
    <property type="match status" value="1"/>
</dbReference>
<keyword evidence="14" id="KW-0943">RNA-mediated gene silencing</keyword>
<dbReference type="GO" id="GO:0003723">
    <property type="term" value="F:RNA binding"/>
    <property type="evidence" value="ECO:0007669"/>
    <property type="project" value="UniProtKB-UniRule"/>
</dbReference>
<dbReference type="InterPro" id="IPR001650">
    <property type="entry name" value="Helicase_C-like"/>
</dbReference>
<dbReference type="InterPro" id="IPR036389">
    <property type="entry name" value="RNase_III_sf"/>
</dbReference>
<dbReference type="Pfam" id="PF00636">
    <property type="entry name" value="Ribonuclease_3"/>
    <property type="match status" value="2"/>
</dbReference>
<feature type="domain" description="DRBM" evidence="18">
    <location>
        <begin position="1364"/>
        <end position="1430"/>
    </location>
</feature>
<dbReference type="SMART" id="SM00535">
    <property type="entry name" value="RIBOc"/>
    <property type="match status" value="2"/>
</dbReference>
<evidence type="ECO:0000259" key="23">
    <source>
        <dbReference type="PROSITE" id="PS51327"/>
    </source>
</evidence>
<dbReference type="SMART" id="SM00490">
    <property type="entry name" value="HELICc"/>
    <property type="match status" value="1"/>
</dbReference>
<keyword evidence="11" id="KW-0067">ATP-binding</keyword>
<dbReference type="GO" id="GO:0005634">
    <property type="term" value="C:nucleus"/>
    <property type="evidence" value="ECO:0007669"/>
    <property type="project" value="UniProtKB-SubCell"/>
</dbReference>
<comment type="cofactor">
    <cofactor evidence="1">
        <name>Mn(2+)</name>
        <dbReference type="ChEBI" id="CHEBI:29035"/>
    </cofactor>
</comment>
<dbReference type="GO" id="GO:0046872">
    <property type="term" value="F:metal ion binding"/>
    <property type="evidence" value="ECO:0007669"/>
    <property type="project" value="UniProtKB-KW"/>
</dbReference>
<feature type="domain" description="Helicase C-terminal" evidence="22">
    <location>
        <begin position="386"/>
        <end position="545"/>
    </location>
</feature>
<evidence type="ECO:0000313" key="24">
    <source>
        <dbReference type="EMBL" id="CAA0819959.1"/>
    </source>
</evidence>
<feature type="domain" description="PAZ" evidence="20">
    <location>
        <begin position="840"/>
        <end position="958"/>
    </location>
</feature>
<keyword evidence="9" id="KW-0378">Hydrolase</keyword>
<dbReference type="Gene3D" id="3.30.160.20">
    <property type="match status" value="1"/>
</dbReference>
<evidence type="ECO:0000259" key="19">
    <source>
        <dbReference type="PROSITE" id="PS50142"/>
    </source>
</evidence>
<keyword evidence="10" id="KW-0347">Helicase</keyword>
<organism evidence="24 25">
    <name type="scientific">Striga hermonthica</name>
    <name type="common">Purple witchweed</name>
    <name type="synonym">Buchnera hermonthica</name>
    <dbReference type="NCBI Taxonomy" id="68872"/>
    <lineage>
        <taxon>Eukaryota</taxon>
        <taxon>Viridiplantae</taxon>
        <taxon>Streptophyta</taxon>
        <taxon>Embryophyta</taxon>
        <taxon>Tracheophyta</taxon>
        <taxon>Spermatophyta</taxon>
        <taxon>Magnoliopsida</taxon>
        <taxon>eudicotyledons</taxon>
        <taxon>Gunneridae</taxon>
        <taxon>Pentapetalae</taxon>
        <taxon>asterids</taxon>
        <taxon>lamiids</taxon>
        <taxon>Lamiales</taxon>
        <taxon>Orobanchaceae</taxon>
        <taxon>Buchnereae</taxon>
        <taxon>Striga</taxon>
    </lineage>
</organism>
<evidence type="ECO:0000256" key="16">
    <source>
        <dbReference type="ARBA" id="ARBA00035116"/>
    </source>
</evidence>
<keyword evidence="15" id="KW-0539">Nucleus</keyword>
<dbReference type="FunFam" id="3.40.50.300:FF:000420">
    <property type="entry name" value="Endoribonuclease dicer-like 1"/>
    <property type="match status" value="1"/>
</dbReference>
<evidence type="ECO:0000256" key="11">
    <source>
        <dbReference type="ARBA" id="ARBA00022840"/>
    </source>
</evidence>
<dbReference type="SUPFAM" id="SSF54768">
    <property type="entry name" value="dsRNA-binding domain-like"/>
    <property type="match status" value="2"/>
</dbReference>
<evidence type="ECO:0000256" key="4">
    <source>
        <dbReference type="ARBA" id="ARBA00022722"/>
    </source>
</evidence>
<dbReference type="GO" id="GO:0005737">
    <property type="term" value="C:cytoplasm"/>
    <property type="evidence" value="ECO:0007669"/>
    <property type="project" value="TreeGrafter"/>
</dbReference>
<dbReference type="PANTHER" id="PTHR14950:SF15">
    <property type="entry name" value="DICER-LIKE PROTEIN 4"/>
    <property type="match status" value="1"/>
</dbReference>
<protein>
    <submittedName>
        <fullName evidence="24">Dicer-like protein 4</fullName>
    </submittedName>
</protein>
<evidence type="ECO:0000259" key="18">
    <source>
        <dbReference type="PROSITE" id="PS50137"/>
    </source>
</evidence>
<dbReference type="FunFam" id="3.40.50.300:FF:000628">
    <property type="entry name" value="Endoribonuclease Dicer"/>
    <property type="match status" value="1"/>
</dbReference>
<dbReference type="PROSITE" id="PS51192">
    <property type="entry name" value="HELICASE_ATP_BIND_1"/>
    <property type="match status" value="1"/>
</dbReference>
<evidence type="ECO:0000256" key="15">
    <source>
        <dbReference type="ARBA" id="ARBA00023242"/>
    </source>
</evidence>
<evidence type="ECO:0000256" key="8">
    <source>
        <dbReference type="ARBA" id="ARBA00022759"/>
    </source>
</evidence>
<feature type="domain" description="Helicase ATP-binding" evidence="21">
    <location>
        <begin position="52"/>
        <end position="228"/>
    </location>
</feature>
<feature type="domain" description="RNase III" evidence="19">
    <location>
        <begin position="1017"/>
        <end position="1153"/>
    </location>
</feature>
<keyword evidence="7" id="KW-0547">Nucleotide-binding</keyword>
<dbReference type="SMART" id="SM00949">
    <property type="entry name" value="PAZ"/>
    <property type="match status" value="1"/>
</dbReference>
<dbReference type="Pfam" id="PF14709">
    <property type="entry name" value="DND1_DSRM"/>
    <property type="match status" value="1"/>
</dbReference>
<dbReference type="Gene3D" id="1.10.1520.10">
    <property type="entry name" value="Ribonuclease III domain"/>
    <property type="match status" value="2"/>
</dbReference>
<keyword evidence="25" id="KW-1185">Reference proteome</keyword>
<evidence type="ECO:0000256" key="9">
    <source>
        <dbReference type="ARBA" id="ARBA00022801"/>
    </source>
</evidence>
<evidence type="ECO:0000259" key="20">
    <source>
        <dbReference type="PROSITE" id="PS50821"/>
    </source>
</evidence>
<evidence type="ECO:0000256" key="17">
    <source>
        <dbReference type="PROSITE-ProRule" id="PRU00657"/>
    </source>
</evidence>
<dbReference type="CDD" id="cd18034">
    <property type="entry name" value="DEXHc_dicer"/>
    <property type="match status" value="1"/>
</dbReference>
<dbReference type="PROSITE" id="PS50142">
    <property type="entry name" value="RNASE_3_2"/>
    <property type="match status" value="2"/>
</dbReference>
<dbReference type="InterPro" id="IPR014001">
    <property type="entry name" value="Helicase_ATP-bd"/>
</dbReference>
<dbReference type="GO" id="GO:0004386">
    <property type="term" value="F:helicase activity"/>
    <property type="evidence" value="ECO:0007669"/>
    <property type="project" value="UniProtKB-KW"/>
</dbReference>
<feature type="domain" description="RNase III" evidence="19">
    <location>
        <begin position="1194"/>
        <end position="1338"/>
    </location>
</feature>
<dbReference type="SUPFAM" id="SSF69065">
    <property type="entry name" value="RNase III domain-like"/>
    <property type="match status" value="2"/>
</dbReference>
<evidence type="ECO:0000313" key="25">
    <source>
        <dbReference type="Proteomes" id="UP001153555"/>
    </source>
</evidence>
<dbReference type="InterPro" id="IPR014720">
    <property type="entry name" value="dsRBD_dom"/>
</dbReference>
<dbReference type="Gene3D" id="3.40.50.300">
    <property type="entry name" value="P-loop containing nucleotide triphosphate hydrolases"/>
    <property type="match status" value="2"/>
</dbReference>
<dbReference type="SMART" id="SM00358">
    <property type="entry name" value="DSRM"/>
    <property type="match status" value="2"/>
</dbReference>
<evidence type="ECO:0000259" key="22">
    <source>
        <dbReference type="PROSITE" id="PS51194"/>
    </source>
</evidence>
<dbReference type="Gene3D" id="2.170.260.10">
    <property type="entry name" value="paz domain"/>
    <property type="match status" value="1"/>
</dbReference>
<dbReference type="GO" id="GO:0004525">
    <property type="term" value="F:ribonuclease III activity"/>
    <property type="evidence" value="ECO:0007669"/>
    <property type="project" value="InterPro"/>
</dbReference>
<keyword evidence="5" id="KW-0479">Metal-binding</keyword>
<name>A0A9N7R863_STRHE</name>
<dbReference type="InterPro" id="IPR027417">
    <property type="entry name" value="P-loop_NTPase"/>
</dbReference>
<dbReference type="PROSITE" id="PS50137">
    <property type="entry name" value="DS_RBD"/>
    <property type="match status" value="2"/>
</dbReference>
<evidence type="ECO:0000256" key="6">
    <source>
        <dbReference type="ARBA" id="ARBA00022737"/>
    </source>
</evidence>
<dbReference type="EMBL" id="CACSLK010019758">
    <property type="protein sequence ID" value="CAA0819959.1"/>
    <property type="molecule type" value="Genomic_DNA"/>
</dbReference>
<evidence type="ECO:0000256" key="12">
    <source>
        <dbReference type="ARBA" id="ARBA00022842"/>
    </source>
</evidence>
<comment type="subcellular location">
    <subcellularLocation>
        <location evidence="3">Nucleus</location>
    </subcellularLocation>
</comment>
<dbReference type="CDD" id="cd19869">
    <property type="entry name" value="DSRM_DCL_plant"/>
    <property type="match status" value="1"/>
</dbReference>
<dbReference type="SMART" id="SM00487">
    <property type="entry name" value="DEXDc"/>
    <property type="match status" value="1"/>
</dbReference>
<dbReference type="Proteomes" id="UP001153555">
    <property type="component" value="Unassembled WGS sequence"/>
</dbReference>
<dbReference type="GO" id="GO:0005524">
    <property type="term" value="F:ATP binding"/>
    <property type="evidence" value="ECO:0007669"/>
    <property type="project" value="UniProtKB-KW"/>
</dbReference>
<comment type="cofactor">
    <cofactor evidence="2">
        <name>Mg(2+)</name>
        <dbReference type="ChEBI" id="CHEBI:18420"/>
    </cofactor>
</comment>
<gene>
    <name evidence="24" type="ORF">SHERM_18211</name>
</gene>
<feature type="domain" description="DRBM" evidence="18">
    <location>
        <begin position="1555"/>
        <end position="1631"/>
    </location>
</feature>
<evidence type="ECO:0000256" key="13">
    <source>
        <dbReference type="ARBA" id="ARBA00022884"/>
    </source>
</evidence>
<evidence type="ECO:0000256" key="5">
    <source>
        <dbReference type="ARBA" id="ARBA00022723"/>
    </source>
</evidence>
<dbReference type="Pfam" id="PF03368">
    <property type="entry name" value="Dicer_dimer"/>
    <property type="match status" value="1"/>
</dbReference>
<dbReference type="InterPro" id="IPR003100">
    <property type="entry name" value="PAZ_dom"/>
</dbReference>
<comment type="caution">
    <text evidence="24">The sequence shown here is derived from an EMBL/GenBank/DDBJ whole genome shotgun (WGS) entry which is preliminary data.</text>
</comment>
<keyword evidence="13 17" id="KW-0694">RNA-binding</keyword>
<sequence length="1640" mass="185608">MDAGVSTTPHQSDPADNEISERLSSLSLTAGEQQPIPEKDPTIIARKYQIDLCKKALDENVVVYLETGCGKTHIAVLLIYEMRHLIKRPQKNLCIFLAPTVALVQQQAKVLENSLDLNVGTYCGSSTHFKSRHDWEKEIEEHEVLVMTPQIMLHSLSHCFIKIELVALLIFDECHYAQLESSHPYAEIMKIFYNMDASRLPRIFGMTASPKLGKGGSIDGLEALLRAKVYSVEDKDELEKFVTSPKVNIYYYSSTGNGCSSPLMSYSRKLEEIKHQSISALRMNSVDQSAVRNTKKSLQKLHCNLMFCLENLGLWGALQASNICLKGDHYENTELADAEESSSDGNLCKNYLHHVTSVLASNCGEDGIGADMSCIEVLKEPYFSRKLLRLIGILSSFRGQPNMKCIVFVNRIVTARSLSYILRNLKFLSCWKCGFLVGVHSGLMSRKNTDIILGKFRSGELNLLVATKVGEEGLDIQTCCLVIRFDLPETVASFIQSRGRARMLQSEYAFLVDRDNPRELSLIEHFKKDEAQMNEEIYFRTSHVPISYFEEKTYKVDATGATISSVLSISLLHRYCSKLPHDEYFNPKPQFFYYDDADGMVCNIILPANAPIHQIASTPQPSTEAAKKDACLKACKALHEIGALTDYLLPEQDEKYEEQTVDSYDSDDMNEEDSRAVLYKMLVPSALRKPWTKEGESTSFSSYFVKFCPNPADRTYRRFGLFVKEPLPEEAAKMKVDLCLARGRMVMTQLISSGIAMFDKDEIAAAEMFQELFLKIIVDRHKLTQEYVVLENNDVYESSSSTFYLLLPVILHEHDKISVDWTLVRRCLSSPIFRNPSPTLASETLQLNYHLHLANGRENIDDVENSLVYVPCKDTFFFICDIVRDKSGHSLYNDSKSHVEHYAEAFNVHLAYPDQPLLKAKQLFVLDNLLRKRKHSEEWREKEEHFIELPPEICQLKVIGFSKDIGSSLSLLPSIMHRLESFLVAIELKDKFVASFCEGAEVTAERILEALTTERCGEHFSLERLEVLGDAFLKFAVGRHLFLKHDALDEGQLTNKRSNIVNNSNLVKLATRSNLQVYIRDQSFEADQFFAFGRRCPFSCNNENEERIHSRHDNNRNGANGEIRCNKCHHWLFKKTIADVVEALIGAFIVDSGFRAAISFLNWINIKVDITSSQIQHICSASDAFLPLSDQINVSALETVLGYKFSHKGLLIQAFVHPSFNNHMGGCYQRLEFLGDAVLDYLITSYMFSVYPKLRPGHLTDLRSVAVNNISFADVAGRRSFHKFIICDSDVLRETMTSYVSSLGNSEPLKRHIDEIICPKALGDIVESCMGAVYLDSGFDLKLVWKIMLFLMDPIISFSKLHFNPLRELRELCQSYNWEVKLSSLKRDGKFKVEGKVDEENVSAVASATNYSSKVAKRMVARHLLGTLKAQGYKSKSPSLEEVLEKSEKRIAKLIGYDETSSKETAHSGALKVLGKPRNDCDAKVYPLNEIHTASKSRMISTKIMECPFLAESSGFRAKQPLRIKDCKINSPAVHPNNDSNHIPNGTTGNPGFISAKSRLYEICAANCWKPPTFECCVESGPSHLKEFVFKIMLEIEEIPNHLFEFYGEPRMRKKDAAEHAAKGALWFLKHEGYIKGKKE</sequence>
<evidence type="ECO:0000256" key="10">
    <source>
        <dbReference type="ARBA" id="ARBA00022806"/>
    </source>
</evidence>